<proteinExistence type="predicted"/>
<dbReference type="Pfam" id="PF10259">
    <property type="entry name" value="Rogdi_lz"/>
    <property type="match status" value="1"/>
</dbReference>
<accession>A0A086SYL8</accession>
<dbReference type="OrthoDB" id="66510at2759"/>
<dbReference type="STRING" id="857340.A0A086SYL8"/>
<evidence type="ECO:0000313" key="1">
    <source>
        <dbReference type="EMBL" id="KFH42200.1"/>
    </source>
</evidence>
<dbReference type="PANTHER" id="PTHR13618:SF1">
    <property type="entry name" value="PROTEIN ROGDI HOMOLOG"/>
    <property type="match status" value="1"/>
</dbReference>
<name>A0A086SYL8_HAPC1</name>
<dbReference type="AlphaFoldDB" id="A0A086SYL8"/>
<dbReference type="EMBL" id="JPKY01000101">
    <property type="protein sequence ID" value="KFH42200.1"/>
    <property type="molecule type" value="Genomic_DNA"/>
</dbReference>
<organism evidence="1 2">
    <name type="scientific">Hapsidospora chrysogenum (strain ATCC 11550 / CBS 779.69 / DSM 880 / IAM 14645 / JCM 23072 / IMI 49137)</name>
    <name type="common">Acremonium chrysogenum</name>
    <dbReference type="NCBI Taxonomy" id="857340"/>
    <lineage>
        <taxon>Eukaryota</taxon>
        <taxon>Fungi</taxon>
        <taxon>Dikarya</taxon>
        <taxon>Ascomycota</taxon>
        <taxon>Pezizomycotina</taxon>
        <taxon>Sordariomycetes</taxon>
        <taxon>Hypocreomycetidae</taxon>
        <taxon>Hypocreales</taxon>
        <taxon>Bionectriaceae</taxon>
        <taxon>Hapsidospora</taxon>
    </lineage>
</organism>
<dbReference type="InterPro" id="IPR028241">
    <property type="entry name" value="RAVE2/Rogdi"/>
</dbReference>
<gene>
    <name evidence="1" type="ORF">ACRE_070700</name>
</gene>
<evidence type="ECO:0000313" key="2">
    <source>
        <dbReference type="Proteomes" id="UP000029964"/>
    </source>
</evidence>
<comment type="caution">
    <text evidence="1">The sequence shown here is derived from an EMBL/GenBank/DDBJ whole genome shotgun (WGS) entry which is preliminary data.</text>
</comment>
<dbReference type="GO" id="GO:0043291">
    <property type="term" value="C:RAVE complex"/>
    <property type="evidence" value="ECO:0007669"/>
    <property type="project" value="TreeGrafter"/>
</dbReference>
<sequence length="328" mass="35869">MSLDIWPPVPAAELKVKEAETQMLIDLKARELRWITNETVQVCRDLKHGLEDCYALLAPIDPGSTLAVSTPRNERVKGTITRVGTRIVKASIALRLATMPPTTLTLSPSAAIHIHALDALHTHLNQSLDLLSVLLSHDTPPDPGSLAQTLTLLSESLSASAELLKCSNPGTHASPSWQLHSCPPDQFSPPLPPNLSVYLGLQDSCVVLCIRALEPVHAPVHLGTRLGLAIGTVRRLEHDEMDTVFSWDPSGCEDADSKRDSARHNPIWTPHHRSSNLEEVYVREKVPVDSPDPSLISLYSKLGFLSHMLAQARRNLAAVMGTDLEEKV</sequence>
<reference evidence="2" key="1">
    <citation type="journal article" date="2014" name="Genome Announc.">
        <title>Genome sequence and annotation of Acremonium chrysogenum, producer of the beta-lactam antibiotic cephalosporin C.</title>
        <authorList>
            <person name="Terfehr D."/>
            <person name="Dahlmann T.A."/>
            <person name="Specht T."/>
            <person name="Zadra I."/>
            <person name="Kuernsteiner H."/>
            <person name="Kueck U."/>
        </authorList>
    </citation>
    <scope>NUCLEOTIDE SEQUENCE [LARGE SCALE GENOMIC DNA]</scope>
    <source>
        <strain evidence="2">ATCC 11550 / CBS 779.69 / DSM 880 / IAM 14645 / JCM 23072 / IMI 49137</strain>
    </source>
</reference>
<dbReference type="HOGENOM" id="CLU_043442_0_0_1"/>
<protein>
    <submittedName>
        <fullName evidence="1">Uncharacterized protein</fullName>
    </submittedName>
</protein>
<dbReference type="Proteomes" id="UP000029964">
    <property type="component" value="Unassembled WGS sequence"/>
</dbReference>
<dbReference type="PANTHER" id="PTHR13618">
    <property type="entry name" value="LEUCINE ZIPPER CONTAINING TRANSCRIPTION FACTOR LZF1"/>
    <property type="match status" value="1"/>
</dbReference>
<keyword evidence="2" id="KW-1185">Reference proteome</keyword>